<feature type="compositionally biased region" description="Low complexity" evidence="5">
    <location>
        <begin position="330"/>
        <end position="346"/>
    </location>
</feature>
<evidence type="ECO:0008006" key="9">
    <source>
        <dbReference type="Google" id="ProtNLM"/>
    </source>
</evidence>
<evidence type="ECO:0000256" key="2">
    <source>
        <dbReference type="ARBA" id="ARBA00022692"/>
    </source>
</evidence>
<feature type="transmembrane region" description="Helical" evidence="6">
    <location>
        <begin position="7"/>
        <end position="28"/>
    </location>
</feature>
<evidence type="ECO:0000256" key="4">
    <source>
        <dbReference type="ARBA" id="ARBA00023136"/>
    </source>
</evidence>
<dbReference type="PANTHER" id="PTHR13377">
    <property type="entry name" value="PLACENTAL PROTEIN 6"/>
    <property type="match status" value="1"/>
</dbReference>
<feature type="compositionally biased region" description="Basic and acidic residues" evidence="5">
    <location>
        <begin position="308"/>
        <end position="328"/>
    </location>
</feature>
<keyword evidence="3 6" id="KW-1133">Transmembrane helix</keyword>
<feature type="region of interest" description="Disordered" evidence="5">
    <location>
        <begin position="282"/>
        <end position="364"/>
    </location>
</feature>
<sequence>MAFRINILPVTRALLAIIIALTFLYNVARWRILQESLGETTPPTNPPPRPIVPYLALIPSQCIWYPWTLLSSAFVEQNIFTLLFQGAAVYFGGKYLERAWGSRGLIYVVLIAAIIPNLLAIPTYLLWAAVTGNPARASTPINGGITLQAAFLVALKQLVPEHTVSIYKGMIKMRVKHFPAVFLAVNTLSGLLLGTDTALILAWYGLITTWTYLRFFKRQPDLSGTSTDGQGLKGDASETFSFATFFPDVMQPPIAAFCNQVFLLLCNLKICTPFSDEDVATSNEQAAARGEGGLPSYNKQARGTRGLSKREEAERRRALALKALDERLNAASSRPAPQPTAPATAPNLSQGQEMLGQTDYRPDA</sequence>
<dbReference type="FunFam" id="1.20.1540.10:FF:000004">
    <property type="entry name" value="Transmembrane protein 115"/>
    <property type="match status" value="1"/>
</dbReference>
<evidence type="ECO:0000313" key="8">
    <source>
        <dbReference type="Proteomes" id="UP000053599"/>
    </source>
</evidence>
<keyword evidence="4 6" id="KW-0472">Membrane</keyword>
<dbReference type="InterPro" id="IPR035952">
    <property type="entry name" value="Rhomboid-like_sf"/>
</dbReference>
<gene>
    <name evidence="7" type="ORF">PV11_08412</name>
</gene>
<dbReference type="SMART" id="SM01160">
    <property type="entry name" value="DUF1751"/>
    <property type="match status" value="1"/>
</dbReference>
<feature type="transmembrane region" description="Helical" evidence="6">
    <location>
        <begin position="105"/>
        <end position="129"/>
    </location>
</feature>
<dbReference type="GO" id="GO:0005794">
    <property type="term" value="C:Golgi apparatus"/>
    <property type="evidence" value="ECO:0007669"/>
    <property type="project" value="TreeGrafter"/>
</dbReference>
<organism evidence="7 8">
    <name type="scientific">Exophiala sideris</name>
    <dbReference type="NCBI Taxonomy" id="1016849"/>
    <lineage>
        <taxon>Eukaryota</taxon>
        <taxon>Fungi</taxon>
        <taxon>Dikarya</taxon>
        <taxon>Ascomycota</taxon>
        <taxon>Pezizomycotina</taxon>
        <taxon>Eurotiomycetes</taxon>
        <taxon>Chaetothyriomycetidae</taxon>
        <taxon>Chaetothyriales</taxon>
        <taxon>Herpotrichiellaceae</taxon>
        <taxon>Exophiala</taxon>
    </lineage>
</organism>
<dbReference type="OrthoDB" id="73612at2759"/>
<feature type="transmembrane region" description="Helical" evidence="6">
    <location>
        <begin position="180"/>
        <end position="206"/>
    </location>
</feature>
<dbReference type="GO" id="GO:0006890">
    <property type="term" value="P:retrograde vesicle-mediated transport, Golgi to endoplasmic reticulum"/>
    <property type="evidence" value="ECO:0007669"/>
    <property type="project" value="InterPro"/>
</dbReference>
<keyword evidence="2 6" id="KW-0812">Transmembrane</keyword>
<dbReference type="HOGENOM" id="CLU_043563_1_0_1"/>
<dbReference type="Proteomes" id="UP000053599">
    <property type="component" value="Unassembled WGS sequence"/>
</dbReference>
<evidence type="ECO:0000313" key="7">
    <source>
        <dbReference type="EMBL" id="KIV80952.1"/>
    </source>
</evidence>
<comment type="subcellular location">
    <subcellularLocation>
        <location evidence="1">Membrane</location>
        <topology evidence="1">Multi-pass membrane protein</topology>
    </subcellularLocation>
</comment>
<dbReference type="AlphaFoldDB" id="A0A0D1YDB4"/>
<protein>
    <recommendedName>
        <fullName evidence="9">Peptidase S54 rhomboid domain-containing protein</fullName>
    </recommendedName>
</protein>
<dbReference type="InterPro" id="IPR013861">
    <property type="entry name" value="TMEM115/Pdh1/Rbl19"/>
</dbReference>
<name>A0A0D1YDB4_9EURO</name>
<dbReference type="Gene3D" id="1.20.1540.10">
    <property type="entry name" value="Rhomboid-like"/>
    <property type="match status" value="1"/>
</dbReference>
<dbReference type="Pfam" id="PF08551">
    <property type="entry name" value="DUF1751"/>
    <property type="match status" value="1"/>
</dbReference>
<dbReference type="STRING" id="1016849.A0A0D1YDB4"/>
<dbReference type="PANTHER" id="PTHR13377:SF3">
    <property type="entry name" value="TRANSMEMBRANE PROTEIN 115"/>
    <property type="match status" value="1"/>
</dbReference>
<accession>A0A0D1YDB4</accession>
<evidence type="ECO:0000256" key="1">
    <source>
        <dbReference type="ARBA" id="ARBA00004141"/>
    </source>
</evidence>
<proteinExistence type="predicted"/>
<feature type="transmembrane region" description="Helical" evidence="6">
    <location>
        <begin position="141"/>
        <end position="159"/>
    </location>
</feature>
<dbReference type="GO" id="GO:0016020">
    <property type="term" value="C:membrane"/>
    <property type="evidence" value="ECO:0007669"/>
    <property type="project" value="UniProtKB-SubCell"/>
</dbReference>
<evidence type="ECO:0000256" key="6">
    <source>
        <dbReference type="SAM" id="Phobius"/>
    </source>
</evidence>
<evidence type="ECO:0000256" key="5">
    <source>
        <dbReference type="SAM" id="MobiDB-lite"/>
    </source>
</evidence>
<evidence type="ECO:0000256" key="3">
    <source>
        <dbReference type="ARBA" id="ARBA00022989"/>
    </source>
</evidence>
<reference evidence="7 8" key="1">
    <citation type="submission" date="2015-01" db="EMBL/GenBank/DDBJ databases">
        <title>The Genome Sequence of Exophiala sideris CBS121828.</title>
        <authorList>
            <consortium name="The Broad Institute Genomics Platform"/>
            <person name="Cuomo C."/>
            <person name="de Hoog S."/>
            <person name="Gorbushina A."/>
            <person name="Stielow B."/>
            <person name="Teixiera M."/>
            <person name="Abouelleil A."/>
            <person name="Chapman S.B."/>
            <person name="Priest M."/>
            <person name="Young S.K."/>
            <person name="Wortman J."/>
            <person name="Nusbaum C."/>
            <person name="Birren B."/>
        </authorList>
    </citation>
    <scope>NUCLEOTIDE SEQUENCE [LARGE SCALE GENOMIC DNA]</scope>
    <source>
        <strain evidence="7 8">CBS 121828</strain>
    </source>
</reference>
<dbReference type="SUPFAM" id="SSF144091">
    <property type="entry name" value="Rhomboid-like"/>
    <property type="match status" value="1"/>
</dbReference>
<dbReference type="EMBL" id="KN846953">
    <property type="protein sequence ID" value="KIV80952.1"/>
    <property type="molecule type" value="Genomic_DNA"/>
</dbReference>